<comment type="caution">
    <text evidence="1">The sequence shown here is derived from an EMBL/GenBank/DDBJ whole genome shotgun (WGS) entry which is preliminary data.</text>
</comment>
<name>A0AA88SGD7_CHASR</name>
<dbReference type="Proteomes" id="UP001187415">
    <property type="component" value="Unassembled WGS sequence"/>
</dbReference>
<sequence length="135" mass="15244">MPRNEFTASRHANVKTSGLIPLNKRVCERVCHSEPKSVTTSFRRTEPISRLCSDCGATTSGGVVRWLAHAQGKQEASSGFRTFEARWFSWLICLAAPWIVSSSWIKWPQIPLTVEPGVRHFPQCHECDPRSLLTH</sequence>
<evidence type="ECO:0000313" key="2">
    <source>
        <dbReference type="Proteomes" id="UP001187415"/>
    </source>
</evidence>
<dbReference type="AlphaFoldDB" id="A0AA88SGD7"/>
<proteinExistence type="predicted"/>
<gene>
    <name evidence="1" type="ORF">Q5P01_018850</name>
</gene>
<evidence type="ECO:0000313" key="1">
    <source>
        <dbReference type="EMBL" id="KAK2830919.1"/>
    </source>
</evidence>
<dbReference type="EMBL" id="JAUPFM010000014">
    <property type="protein sequence ID" value="KAK2830919.1"/>
    <property type="molecule type" value="Genomic_DNA"/>
</dbReference>
<protein>
    <submittedName>
        <fullName evidence="1">Uncharacterized protein</fullName>
    </submittedName>
</protein>
<accession>A0AA88SGD7</accession>
<organism evidence="1 2">
    <name type="scientific">Channa striata</name>
    <name type="common">Snakehead murrel</name>
    <name type="synonym">Ophicephalus striatus</name>
    <dbReference type="NCBI Taxonomy" id="64152"/>
    <lineage>
        <taxon>Eukaryota</taxon>
        <taxon>Metazoa</taxon>
        <taxon>Chordata</taxon>
        <taxon>Craniata</taxon>
        <taxon>Vertebrata</taxon>
        <taxon>Euteleostomi</taxon>
        <taxon>Actinopterygii</taxon>
        <taxon>Neopterygii</taxon>
        <taxon>Teleostei</taxon>
        <taxon>Neoteleostei</taxon>
        <taxon>Acanthomorphata</taxon>
        <taxon>Anabantaria</taxon>
        <taxon>Anabantiformes</taxon>
        <taxon>Channoidei</taxon>
        <taxon>Channidae</taxon>
        <taxon>Channa</taxon>
    </lineage>
</organism>
<keyword evidence="2" id="KW-1185">Reference proteome</keyword>
<reference evidence="1" key="1">
    <citation type="submission" date="2023-07" db="EMBL/GenBank/DDBJ databases">
        <title>Chromosome-level Genome Assembly of Striped Snakehead (Channa striata).</title>
        <authorList>
            <person name="Liu H."/>
        </authorList>
    </citation>
    <scope>NUCLEOTIDE SEQUENCE</scope>
    <source>
        <strain evidence="1">Gz</strain>
        <tissue evidence="1">Muscle</tissue>
    </source>
</reference>